<evidence type="ECO:0000256" key="12">
    <source>
        <dbReference type="SAM" id="Phobius"/>
    </source>
</evidence>
<gene>
    <name evidence="14" type="ORF">DGAL_LOCUS16822</name>
</gene>
<dbReference type="AlphaFoldDB" id="A0A8J2WNP5"/>
<dbReference type="Pfam" id="PF01403">
    <property type="entry name" value="Sema"/>
    <property type="match status" value="1"/>
</dbReference>
<dbReference type="FunFam" id="2.20.100.10:FF:000001">
    <property type="entry name" value="semaphorin-5A isoform X1"/>
    <property type="match status" value="1"/>
</dbReference>
<dbReference type="InterPro" id="IPR036383">
    <property type="entry name" value="TSP1_rpt_sf"/>
</dbReference>
<dbReference type="Gene3D" id="2.130.10.10">
    <property type="entry name" value="YVTN repeat-like/Quinoprotein amine dehydrogenase"/>
    <property type="match status" value="1"/>
</dbReference>
<evidence type="ECO:0000256" key="7">
    <source>
        <dbReference type="ARBA" id="ARBA00023136"/>
    </source>
</evidence>
<feature type="compositionally biased region" description="Basic residues" evidence="11">
    <location>
        <begin position="376"/>
        <end position="388"/>
    </location>
</feature>
<name>A0A8J2WNP5_9CRUS</name>
<dbReference type="SMART" id="SM00423">
    <property type="entry name" value="PSI"/>
    <property type="match status" value="1"/>
</dbReference>
<dbReference type="GO" id="GO:0005886">
    <property type="term" value="C:plasma membrane"/>
    <property type="evidence" value="ECO:0007669"/>
    <property type="project" value="TreeGrafter"/>
</dbReference>
<dbReference type="EMBL" id="CAKKLH010000336">
    <property type="protein sequence ID" value="CAH0113020.1"/>
    <property type="molecule type" value="Genomic_DNA"/>
</dbReference>
<comment type="subcellular location">
    <subcellularLocation>
        <location evidence="1">Membrane</location>
        <topology evidence="1">Single-pass membrane protein</topology>
    </subcellularLocation>
</comment>
<comment type="caution">
    <text evidence="14">The sequence shown here is derived from an EMBL/GenBank/DDBJ whole genome shotgun (WGS) entry which is preliminary data.</text>
</comment>
<evidence type="ECO:0000256" key="10">
    <source>
        <dbReference type="PROSITE-ProRule" id="PRU00352"/>
    </source>
</evidence>
<dbReference type="InterPro" id="IPR057563">
    <property type="entry name" value="Sema5A/B-like_TSP-1"/>
</dbReference>
<evidence type="ECO:0000256" key="2">
    <source>
        <dbReference type="ARBA" id="ARBA00022692"/>
    </source>
</evidence>
<dbReference type="Gene3D" id="2.20.100.10">
    <property type="entry name" value="Thrombospondin type-1 (TSP1) repeat"/>
    <property type="match status" value="5"/>
</dbReference>
<dbReference type="GO" id="GO:0045499">
    <property type="term" value="F:chemorepellent activity"/>
    <property type="evidence" value="ECO:0007669"/>
    <property type="project" value="TreeGrafter"/>
</dbReference>
<proteinExistence type="predicted"/>
<dbReference type="PROSITE" id="PS51004">
    <property type="entry name" value="SEMA"/>
    <property type="match status" value="1"/>
</dbReference>
<keyword evidence="3" id="KW-0677">Repeat</keyword>
<dbReference type="PANTHER" id="PTHR11036:SF79">
    <property type="entry name" value="SEMAPHORIN 5C, ISOFORM A"/>
    <property type="match status" value="1"/>
</dbReference>
<dbReference type="SUPFAM" id="SSF82895">
    <property type="entry name" value="TSP-1 type 1 repeat"/>
    <property type="match status" value="6"/>
</dbReference>
<dbReference type="GO" id="GO:0030335">
    <property type="term" value="P:positive regulation of cell migration"/>
    <property type="evidence" value="ECO:0007669"/>
    <property type="project" value="TreeGrafter"/>
</dbReference>
<sequence>MEKLNAIQLLVASLIFAAIVNISTGFHHHPSKDDDFRQPSQRDLEQSMVWFNHSGARTYSSLVFDVTRGQLIVAARDYLFRLSLDGLALLEESRWPAADEVVRLCQDKGQSEDDCHNYVRVLHVHGERVLACGTNAFSPRCSWRPVEAIDVVSEWSSGVARCPYSPHSHISSLLSSGPSGSADLYIGSPTDFSGQDNAIYRLPLPSSVVPASSSFISASPQHIKGRLRTMQYNAKWLNVPEFVGSVEADHFVYFFFREAAVEFSNCGKAVYSRVARVCKNDLGGGQLMLKDTWTTFLKARLNCSLPAEYPFYYDHIQSVTYLEEERLFYATFTTAENSIAGSAVCSFTLDSMQESFAGPFRSQSNPTSTWESVHSSHTHSHCNSHHSTQHSTSSSSLLEAEKYQLMDRAVQPISRQGKTGNGPLIRLDLERFSHIAVDVVATKIHSSVHVLYVASRDGLVRKYSVLPRTQEACLVEIINPLAVSSQLADRQIKTMQFLKQQNALYIGTENEVIRLGASQRCKRFTTKTQCLNSMDPYCGWQSVLEECTPPPNKNPLVSYWQQSITSCPILNAPVDGGWGDWSDWSQCAHTGEGAQGDRCSCRQRHCNRPAPAHGGQRCLGHSHEVANCTRHGGWTEWSAWSACSQTCGLAVKTRRRSCGNPEPAFGGRLCVGPDRDEIYCPSNPPCPVKSVPPIDGQWSDWGDWSECTASCGGGFRSRLRRCDNPPPQHGGTDCSGCGIEYATCNVHSCSEAKKVTTWTPWLLANDTDLGRIERRFRFSCKAPVDTNLLKVGTMKLEERICHTDGTCLRTDSGNTEGGWSEWSEWTDCSRQCGGGRQQRTRTCDGPGYLRSSDCDGPTLMERACNLQPCKGVWSCWTEWSACSVTCGQGTRSRSRTCSVEGGDDSSGANDLDIEGCVGPSEMKEYCNNPSCEPTEGWDAWSSWSLCDADGMQVRRRRCTIGDLDHVPAPGLCQGRSQEERVCISNFEDNTLAVTSLNGSEQPSTKLIVGAAIGGLLLGIILVAIGLLFGLHRHDGQLDLGRFGMIVGGSKPRIPSSPHYLSAKQQNHYVSVGSLDWKKSSVIEEVGGVNGSISTLGRGLRPPPLKISNSNISPEYSTDRCATIKRNSGGHNQMRTNIESDILYR</sequence>
<keyword evidence="15" id="KW-1185">Reference proteome</keyword>
<dbReference type="Pfam" id="PF00090">
    <property type="entry name" value="TSP_1"/>
    <property type="match status" value="6"/>
</dbReference>
<dbReference type="GO" id="GO:0007411">
    <property type="term" value="P:axon guidance"/>
    <property type="evidence" value="ECO:0007669"/>
    <property type="project" value="TreeGrafter"/>
</dbReference>
<evidence type="ECO:0000256" key="4">
    <source>
        <dbReference type="ARBA" id="ARBA00022782"/>
    </source>
</evidence>
<keyword evidence="8" id="KW-1015">Disulfide bond</keyword>
<dbReference type="SMART" id="SM00209">
    <property type="entry name" value="TSP1"/>
    <property type="match status" value="6"/>
</dbReference>
<keyword evidence="6 12" id="KW-1133">Transmembrane helix</keyword>
<dbReference type="FunFam" id="2.20.100.10:FF:000061">
    <property type="entry name" value="adhesion G protein-coupled receptor B1"/>
    <property type="match status" value="1"/>
</dbReference>
<dbReference type="PANTHER" id="PTHR11036">
    <property type="entry name" value="SEMAPHORIN"/>
    <property type="match status" value="1"/>
</dbReference>
<dbReference type="Pfam" id="PF23260">
    <property type="entry name" value="TSP1_2"/>
    <property type="match status" value="1"/>
</dbReference>
<protein>
    <recommendedName>
        <fullName evidence="13">Sema domain-containing protein</fullName>
    </recommendedName>
</protein>
<dbReference type="FunFam" id="2.20.100.10:FF:000021">
    <property type="entry name" value="semaphorin-5B isoform X1"/>
    <property type="match status" value="1"/>
</dbReference>
<evidence type="ECO:0000256" key="9">
    <source>
        <dbReference type="ARBA" id="ARBA00023180"/>
    </source>
</evidence>
<evidence type="ECO:0000259" key="13">
    <source>
        <dbReference type="PROSITE" id="PS51004"/>
    </source>
</evidence>
<comment type="caution">
    <text evidence="10">Lacks conserved residue(s) required for the propagation of feature annotation.</text>
</comment>
<evidence type="ECO:0000256" key="6">
    <source>
        <dbReference type="ARBA" id="ARBA00022989"/>
    </source>
</evidence>
<dbReference type="PRINTS" id="PR01705">
    <property type="entry name" value="TSP1REPEAT"/>
</dbReference>
<keyword evidence="2 12" id="KW-0812">Transmembrane</keyword>
<keyword evidence="7 12" id="KW-0472">Membrane</keyword>
<feature type="region of interest" description="Disordered" evidence="11">
    <location>
        <begin position="360"/>
        <end position="393"/>
    </location>
</feature>
<evidence type="ECO:0000256" key="1">
    <source>
        <dbReference type="ARBA" id="ARBA00004167"/>
    </source>
</evidence>
<feature type="domain" description="Sema" evidence="13">
    <location>
        <begin position="36"/>
        <end position="517"/>
    </location>
</feature>
<dbReference type="FunFam" id="2.130.10.10:FF:001151">
    <property type="entry name" value="Semaphorin 5C"/>
    <property type="match status" value="1"/>
</dbReference>
<evidence type="ECO:0000313" key="15">
    <source>
        <dbReference type="Proteomes" id="UP000789390"/>
    </source>
</evidence>
<keyword evidence="5" id="KW-0524">Neurogenesis</keyword>
<dbReference type="InterPro" id="IPR027231">
    <property type="entry name" value="Semaphorin"/>
</dbReference>
<feature type="transmembrane region" description="Helical" evidence="12">
    <location>
        <begin position="1006"/>
        <end position="1030"/>
    </location>
</feature>
<dbReference type="SUPFAM" id="SSF101912">
    <property type="entry name" value="Sema domain"/>
    <property type="match status" value="1"/>
</dbReference>
<evidence type="ECO:0000256" key="11">
    <source>
        <dbReference type="SAM" id="MobiDB-lite"/>
    </source>
</evidence>
<dbReference type="GO" id="GO:0030215">
    <property type="term" value="F:semaphorin receptor binding"/>
    <property type="evidence" value="ECO:0007669"/>
    <property type="project" value="InterPro"/>
</dbReference>
<reference evidence="14" key="1">
    <citation type="submission" date="2021-11" db="EMBL/GenBank/DDBJ databases">
        <authorList>
            <person name="Schell T."/>
        </authorList>
    </citation>
    <scope>NUCLEOTIDE SEQUENCE</scope>
    <source>
        <strain evidence="14">M5</strain>
    </source>
</reference>
<accession>A0A8J2WNP5</accession>
<dbReference type="InterPro" id="IPR001627">
    <property type="entry name" value="Semap_dom"/>
</dbReference>
<dbReference type="SUPFAM" id="SSF103575">
    <property type="entry name" value="Plexin repeat"/>
    <property type="match status" value="1"/>
</dbReference>
<dbReference type="SMART" id="SM00630">
    <property type="entry name" value="Sema"/>
    <property type="match status" value="1"/>
</dbReference>
<dbReference type="InterPro" id="IPR016201">
    <property type="entry name" value="PSI"/>
</dbReference>
<keyword evidence="4" id="KW-0221">Differentiation</keyword>
<dbReference type="InterPro" id="IPR015943">
    <property type="entry name" value="WD40/YVTN_repeat-like_dom_sf"/>
</dbReference>
<organism evidence="14 15">
    <name type="scientific">Daphnia galeata</name>
    <dbReference type="NCBI Taxonomy" id="27404"/>
    <lineage>
        <taxon>Eukaryota</taxon>
        <taxon>Metazoa</taxon>
        <taxon>Ecdysozoa</taxon>
        <taxon>Arthropoda</taxon>
        <taxon>Crustacea</taxon>
        <taxon>Branchiopoda</taxon>
        <taxon>Diplostraca</taxon>
        <taxon>Cladocera</taxon>
        <taxon>Anomopoda</taxon>
        <taxon>Daphniidae</taxon>
        <taxon>Daphnia</taxon>
    </lineage>
</organism>
<evidence type="ECO:0000256" key="3">
    <source>
        <dbReference type="ARBA" id="ARBA00022737"/>
    </source>
</evidence>
<dbReference type="FunFam" id="2.20.100.10:FF:000170">
    <property type="entry name" value="Semaphorin-5c"/>
    <property type="match status" value="1"/>
</dbReference>
<evidence type="ECO:0000313" key="14">
    <source>
        <dbReference type="EMBL" id="CAH0113020.1"/>
    </source>
</evidence>
<evidence type="ECO:0000256" key="8">
    <source>
        <dbReference type="ARBA" id="ARBA00023157"/>
    </source>
</evidence>
<dbReference type="InterPro" id="IPR000884">
    <property type="entry name" value="TSP1_rpt"/>
</dbReference>
<evidence type="ECO:0000256" key="5">
    <source>
        <dbReference type="ARBA" id="ARBA00022902"/>
    </source>
</evidence>
<dbReference type="OrthoDB" id="9988752at2759"/>
<dbReference type="GO" id="GO:0071526">
    <property type="term" value="P:semaphorin-plexin signaling pathway"/>
    <property type="evidence" value="ECO:0007669"/>
    <property type="project" value="TreeGrafter"/>
</dbReference>
<dbReference type="FunFam" id="2.20.100.10:FF:000007">
    <property type="entry name" value="Thrombospondin 1"/>
    <property type="match status" value="1"/>
</dbReference>
<keyword evidence="9" id="KW-0325">Glycoprotein</keyword>
<dbReference type="Gene3D" id="3.30.1680.10">
    <property type="entry name" value="ligand-binding face of the semaphorins, domain 2"/>
    <property type="match status" value="1"/>
</dbReference>
<dbReference type="InterPro" id="IPR036352">
    <property type="entry name" value="Semap_dom_sf"/>
</dbReference>
<dbReference type="Proteomes" id="UP000789390">
    <property type="component" value="Unassembled WGS sequence"/>
</dbReference>
<dbReference type="PROSITE" id="PS50092">
    <property type="entry name" value="TSP1"/>
    <property type="match status" value="6"/>
</dbReference>